<dbReference type="EMBL" id="BKCP01009959">
    <property type="protein sequence ID" value="GER51859.1"/>
    <property type="molecule type" value="Genomic_DNA"/>
</dbReference>
<dbReference type="Proteomes" id="UP000325081">
    <property type="component" value="Unassembled WGS sequence"/>
</dbReference>
<proteinExistence type="predicted"/>
<accession>A0A5A7R329</accession>
<gene>
    <name evidence="2" type="ORF">STAS_29277</name>
</gene>
<dbReference type="InterPro" id="IPR032675">
    <property type="entry name" value="LRR_dom_sf"/>
</dbReference>
<feature type="non-terminal residue" evidence="2">
    <location>
        <position position="311"/>
    </location>
</feature>
<feature type="region of interest" description="Disordered" evidence="1">
    <location>
        <begin position="285"/>
        <end position="311"/>
    </location>
</feature>
<feature type="compositionally biased region" description="Basic and acidic residues" evidence="1">
    <location>
        <begin position="299"/>
        <end position="311"/>
    </location>
</feature>
<evidence type="ECO:0000256" key="1">
    <source>
        <dbReference type="SAM" id="MobiDB-lite"/>
    </source>
</evidence>
<dbReference type="AlphaFoldDB" id="A0A5A7R329"/>
<organism evidence="2 3">
    <name type="scientific">Striga asiatica</name>
    <name type="common">Asiatic witchweed</name>
    <name type="synonym">Buchnera asiatica</name>
    <dbReference type="NCBI Taxonomy" id="4170"/>
    <lineage>
        <taxon>Eukaryota</taxon>
        <taxon>Viridiplantae</taxon>
        <taxon>Streptophyta</taxon>
        <taxon>Embryophyta</taxon>
        <taxon>Tracheophyta</taxon>
        <taxon>Spermatophyta</taxon>
        <taxon>Magnoliopsida</taxon>
        <taxon>eudicotyledons</taxon>
        <taxon>Gunneridae</taxon>
        <taxon>Pentapetalae</taxon>
        <taxon>asterids</taxon>
        <taxon>lamiids</taxon>
        <taxon>Lamiales</taxon>
        <taxon>Orobanchaceae</taxon>
        <taxon>Buchnereae</taxon>
        <taxon>Striga</taxon>
    </lineage>
</organism>
<dbReference type="Gene3D" id="3.80.10.10">
    <property type="entry name" value="Ribonuclease Inhibitor"/>
    <property type="match status" value="1"/>
</dbReference>
<reference evidence="3" key="1">
    <citation type="journal article" date="2019" name="Curr. Biol.">
        <title>Genome Sequence of Striga asiatica Provides Insight into the Evolution of Plant Parasitism.</title>
        <authorList>
            <person name="Yoshida S."/>
            <person name="Kim S."/>
            <person name="Wafula E.K."/>
            <person name="Tanskanen J."/>
            <person name="Kim Y.M."/>
            <person name="Honaas L."/>
            <person name="Yang Z."/>
            <person name="Spallek T."/>
            <person name="Conn C.E."/>
            <person name="Ichihashi Y."/>
            <person name="Cheong K."/>
            <person name="Cui S."/>
            <person name="Der J.P."/>
            <person name="Gundlach H."/>
            <person name="Jiao Y."/>
            <person name="Hori C."/>
            <person name="Ishida J.K."/>
            <person name="Kasahara H."/>
            <person name="Kiba T."/>
            <person name="Kim M.S."/>
            <person name="Koo N."/>
            <person name="Laohavisit A."/>
            <person name="Lee Y.H."/>
            <person name="Lumba S."/>
            <person name="McCourt P."/>
            <person name="Mortimer J.C."/>
            <person name="Mutuku J.M."/>
            <person name="Nomura T."/>
            <person name="Sasaki-Sekimoto Y."/>
            <person name="Seto Y."/>
            <person name="Wang Y."/>
            <person name="Wakatake T."/>
            <person name="Sakakibara H."/>
            <person name="Demura T."/>
            <person name="Yamaguchi S."/>
            <person name="Yoneyama K."/>
            <person name="Manabe R.I."/>
            <person name="Nelson D.C."/>
            <person name="Schulman A.H."/>
            <person name="Timko M.P."/>
            <person name="dePamphilis C.W."/>
            <person name="Choi D."/>
            <person name="Shirasu K."/>
        </authorList>
    </citation>
    <scope>NUCLEOTIDE SEQUENCE [LARGE SCALE GENOMIC DNA]</scope>
    <source>
        <strain evidence="3">cv. UVA1</strain>
    </source>
</reference>
<protein>
    <submittedName>
        <fullName evidence="2">F-box/LRR-repeat protein</fullName>
    </submittedName>
</protein>
<dbReference type="OrthoDB" id="550575at2759"/>
<evidence type="ECO:0000313" key="3">
    <source>
        <dbReference type="Proteomes" id="UP000325081"/>
    </source>
</evidence>
<keyword evidence="3" id="KW-1185">Reference proteome</keyword>
<sequence>MWWRRSCRLAVAAPSRSAASGGADANEQPCGPSEVVARRRPVRIYGDGLSNSMFASAQFKLCRFEIFDQTSTFRYRQSQYRYQGSNLRYENLRVAKRLPFYRYSFDADYLSVINMFSHQLLICSLLRCPNLLVLSIKSSPHITYAIMTKLASGFPKLRELDINYSYEISSKLIALKGSHCTDLIMLKHKLLNWLDPSEHMGIVSIEPHLISEGCQNLEYIDLFGCANLASWDITNAITNFKNLKDIREPTFTSRDQFFMPRDMVTGDCTMRGSRQTCIKIVLRGGGQQPLPEIPPRHNPSTDDDRHCLNNR</sequence>
<comment type="caution">
    <text evidence="2">The sequence shown here is derived from an EMBL/GenBank/DDBJ whole genome shotgun (WGS) entry which is preliminary data.</text>
</comment>
<evidence type="ECO:0000313" key="2">
    <source>
        <dbReference type="EMBL" id="GER51859.1"/>
    </source>
</evidence>
<dbReference type="SUPFAM" id="SSF52047">
    <property type="entry name" value="RNI-like"/>
    <property type="match status" value="1"/>
</dbReference>
<name>A0A5A7R329_STRAF</name>